<dbReference type="AlphaFoldDB" id="A0A183SC51"/>
<proteinExistence type="predicted"/>
<dbReference type="EMBL" id="UYSU01007201">
    <property type="protein sequence ID" value="VDL88184.1"/>
    <property type="molecule type" value="Genomic_DNA"/>
</dbReference>
<organism evidence="3">
    <name type="scientific">Schistocephalus solidus</name>
    <name type="common">Tapeworm</name>
    <dbReference type="NCBI Taxonomy" id="70667"/>
    <lineage>
        <taxon>Eukaryota</taxon>
        <taxon>Metazoa</taxon>
        <taxon>Spiralia</taxon>
        <taxon>Lophotrochozoa</taxon>
        <taxon>Platyhelminthes</taxon>
        <taxon>Cestoda</taxon>
        <taxon>Eucestoda</taxon>
        <taxon>Diphyllobothriidea</taxon>
        <taxon>Diphyllobothriidae</taxon>
        <taxon>Schistocephalus</taxon>
    </lineage>
</organism>
<protein>
    <submittedName>
        <fullName evidence="3">Secreted protein</fullName>
    </submittedName>
</protein>
<evidence type="ECO:0000313" key="3">
    <source>
        <dbReference type="WBParaSite" id="SSLN_0000186601-mRNA-1"/>
    </source>
</evidence>
<evidence type="ECO:0000313" key="1">
    <source>
        <dbReference type="EMBL" id="VDL88184.1"/>
    </source>
</evidence>
<keyword evidence="2" id="KW-1185">Reference proteome</keyword>
<gene>
    <name evidence="1" type="ORF">SSLN_LOCUS1799</name>
</gene>
<name>A0A183SC51_SCHSO</name>
<sequence length="97" mass="10814">MRQAAHLFSHTFPTFLAPGSQLHLQKTPMLSHGREIKPTPCIIHKFQPRLFLISLLSFSPTAPPTGHETLQLTCCQLTAHKTFSPCTSRCSIAKQFA</sequence>
<dbReference type="Proteomes" id="UP000275846">
    <property type="component" value="Unassembled WGS sequence"/>
</dbReference>
<accession>A0A183SC51</accession>
<reference evidence="3" key="1">
    <citation type="submission" date="2016-06" db="UniProtKB">
        <authorList>
            <consortium name="WormBaseParasite"/>
        </authorList>
    </citation>
    <scope>IDENTIFICATION</scope>
</reference>
<evidence type="ECO:0000313" key="2">
    <source>
        <dbReference type="Proteomes" id="UP000275846"/>
    </source>
</evidence>
<reference evidence="1 2" key="2">
    <citation type="submission" date="2018-11" db="EMBL/GenBank/DDBJ databases">
        <authorList>
            <consortium name="Pathogen Informatics"/>
        </authorList>
    </citation>
    <scope>NUCLEOTIDE SEQUENCE [LARGE SCALE GENOMIC DNA]</scope>
    <source>
        <strain evidence="1 2">NST_G2</strain>
    </source>
</reference>
<dbReference type="WBParaSite" id="SSLN_0000186601-mRNA-1">
    <property type="protein sequence ID" value="SSLN_0000186601-mRNA-1"/>
    <property type="gene ID" value="SSLN_0000186601"/>
</dbReference>